<keyword evidence="2" id="KW-1185">Reference proteome</keyword>
<dbReference type="Proteomes" id="UP000326396">
    <property type="component" value="Linkage Group LG10"/>
</dbReference>
<protein>
    <submittedName>
        <fullName evidence="1">Uncharacterized protein</fullName>
    </submittedName>
</protein>
<sequence length="73" mass="8165">MAAVDTSVALHTAEVVGDAGADRGASTAATVLESEIDERWKRRRKSPKRETESDTYKRGEYISLRINEVYVNH</sequence>
<reference evidence="1 2" key="1">
    <citation type="submission" date="2019-05" db="EMBL/GenBank/DDBJ databases">
        <title>Mikania micrantha, genome provides insights into the molecular mechanism of rapid growth.</title>
        <authorList>
            <person name="Liu B."/>
        </authorList>
    </citation>
    <scope>NUCLEOTIDE SEQUENCE [LARGE SCALE GENOMIC DNA]</scope>
    <source>
        <strain evidence="1">NLD-2019</strain>
        <tissue evidence="1">Leaf</tissue>
    </source>
</reference>
<comment type="caution">
    <text evidence="1">The sequence shown here is derived from an EMBL/GenBank/DDBJ whole genome shotgun (WGS) entry which is preliminary data.</text>
</comment>
<dbReference type="EMBL" id="SZYD01000002">
    <property type="protein sequence ID" value="KAD7116965.1"/>
    <property type="molecule type" value="Genomic_DNA"/>
</dbReference>
<proteinExistence type="predicted"/>
<accession>A0A5N6PTV1</accession>
<organism evidence="1 2">
    <name type="scientific">Mikania micrantha</name>
    <name type="common">bitter vine</name>
    <dbReference type="NCBI Taxonomy" id="192012"/>
    <lineage>
        <taxon>Eukaryota</taxon>
        <taxon>Viridiplantae</taxon>
        <taxon>Streptophyta</taxon>
        <taxon>Embryophyta</taxon>
        <taxon>Tracheophyta</taxon>
        <taxon>Spermatophyta</taxon>
        <taxon>Magnoliopsida</taxon>
        <taxon>eudicotyledons</taxon>
        <taxon>Gunneridae</taxon>
        <taxon>Pentapetalae</taxon>
        <taxon>asterids</taxon>
        <taxon>campanulids</taxon>
        <taxon>Asterales</taxon>
        <taxon>Asteraceae</taxon>
        <taxon>Asteroideae</taxon>
        <taxon>Heliantheae alliance</taxon>
        <taxon>Eupatorieae</taxon>
        <taxon>Mikania</taxon>
    </lineage>
</organism>
<name>A0A5N6PTV1_9ASTR</name>
<evidence type="ECO:0000313" key="1">
    <source>
        <dbReference type="EMBL" id="KAD7116965.1"/>
    </source>
</evidence>
<gene>
    <name evidence="1" type="ORF">E3N88_04233</name>
</gene>
<dbReference type="AlphaFoldDB" id="A0A5N6PTV1"/>
<evidence type="ECO:0000313" key="2">
    <source>
        <dbReference type="Proteomes" id="UP000326396"/>
    </source>
</evidence>